<proteinExistence type="inferred from homology"/>
<dbReference type="Proteomes" id="UP001311232">
    <property type="component" value="Unassembled WGS sequence"/>
</dbReference>
<dbReference type="PANTHER" id="PTHR32046">
    <property type="entry name" value="G DOMAIN-CONTAINING PROTEIN"/>
    <property type="match status" value="1"/>
</dbReference>
<organism evidence="6 7">
    <name type="scientific">Crenichthys baileyi</name>
    <name type="common">White River springfish</name>
    <dbReference type="NCBI Taxonomy" id="28760"/>
    <lineage>
        <taxon>Eukaryota</taxon>
        <taxon>Metazoa</taxon>
        <taxon>Chordata</taxon>
        <taxon>Craniata</taxon>
        <taxon>Vertebrata</taxon>
        <taxon>Euteleostomi</taxon>
        <taxon>Actinopterygii</taxon>
        <taxon>Neopterygii</taxon>
        <taxon>Teleostei</taxon>
        <taxon>Neoteleostei</taxon>
        <taxon>Acanthomorphata</taxon>
        <taxon>Ovalentaria</taxon>
        <taxon>Atherinomorphae</taxon>
        <taxon>Cyprinodontiformes</taxon>
        <taxon>Goodeidae</taxon>
        <taxon>Crenichthys</taxon>
    </lineage>
</organism>
<dbReference type="Gene3D" id="3.40.50.300">
    <property type="entry name" value="P-loop containing nucleotide triphosphate hydrolases"/>
    <property type="match status" value="1"/>
</dbReference>
<dbReference type="InterPro" id="IPR025662">
    <property type="entry name" value="Sigma_54_int_dom_ATP-bd_1"/>
</dbReference>
<feature type="compositionally biased region" description="Polar residues" evidence="4">
    <location>
        <begin position="45"/>
        <end position="64"/>
    </location>
</feature>
<dbReference type="EMBL" id="JAHHUM010000007">
    <property type="protein sequence ID" value="KAK5624001.1"/>
    <property type="molecule type" value="Genomic_DNA"/>
</dbReference>
<dbReference type="Pfam" id="PF04548">
    <property type="entry name" value="AIG1"/>
    <property type="match status" value="1"/>
</dbReference>
<evidence type="ECO:0000256" key="4">
    <source>
        <dbReference type="SAM" id="MobiDB-lite"/>
    </source>
</evidence>
<evidence type="ECO:0000313" key="6">
    <source>
        <dbReference type="EMBL" id="KAK5624001.1"/>
    </source>
</evidence>
<sequence>MDEGTNKPPGKVIGAKFPPSSPTPPTRTPAPLPRTKPTPEPPSLVVSNPTGRNSSLDNTISKSSLIQSGNPSVYQLRPKREKSAKLKRIIVGEKDASKKNKTILLVGETGAGKSTLINALVNFIMGVKFQDNVWSQIVKEVGHQTSDVTVYEIFGFEGKTMSCSLTIIDTPGFGSTRGIEHDANITQSLSDLFQAGHGVQELHGVGLVMKASDNRLSDRLMYILNSVMSLFGKNIEDNIVVLITHSNGRKPKNVLQALEASNIKCARNEKKQPVYFLFNNCQNEDREEDAEYLQGANKITERGMTEFTAFLEKSPPRKLKTTVDVIQERIKLTACIQNLQDKIIRTEQKQKQIRKIQDNLMKYKEEMKNNEDFALEIEESYKVKEPIKAGNWFNDASYEKAMCCTRCEENCHYPGCVLAPSPAFCDVIKGGHCIVCSGKCPTSFHVKEKWRYVTKTKRVQTTLKEMQQNYETSKTAREKNLTYLESLETSMKHLRAEKYQLLDESYNHVVNLEKIALKVESASTLVHLDFLIEKMKEAGDTKRVRKLERIKRNMGEGSRAALQYHHNPENQL</sequence>
<dbReference type="AlphaFoldDB" id="A0AAV9SRB8"/>
<keyword evidence="7" id="KW-1185">Reference proteome</keyword>
<dbReference type="PANTHER" id="PTHR32046:SF11">
    <property type="entry name" value="IMMUNE-ASSOCIATED NUCLEOTIDE-BINDING PROTEIN 10-LIKE"/>
    <property type="match status" value="1"/>
</dbReference>
<comment type="similarity">
    <text evidence="1">Belongs to the TRAFAC class TrmE-Era-EngA-EngB-Septin-like GTPase superfamily. AIG1/Toc34/Toc159-like paraseptin GTPase family. IAN subfamily.</text>
</comment>
<dbReference type="CDD" id="cd00882">
    <property type="entry name" value="Ras_like_GTPase"/>
    <property type="match status" value="1"/>
</dbReference>
<evidence type="ECO:0000256" key="3">
    <source>
        <dbReference type="SAM" id="Coils"/>
    </source>
</evidence>
<keyword evidence="2" id="KW-0547">Nucleotide-binding</keyword>
<dbReference type="InterPro" id="IPR027417">
    <property type="entry name" value="P-loop_NTPase"/>
</dbReference>
<feature type="region of interest" description="Disordered" evidence="4">
    <location>
        <begin position="1"/>
        <end position="64"/>
    </location>
</feature>
<evidence type="ECO:0000259" key="5">
    <source>
        <dbReference type="Pfam" id="PF04548"/>
    </source>
</evidence>
<protein>
    <recommendedName>
        <fullName evidence="5">AIG1-type G domain-containing protein</fullName>
    </recommendedName>
</protein>
<gene>
    <name evidence="6" type="ORF">CRENBAI_021891</name>
</gene>
<dbReference type="PROSITE" id="PS00675">
    <property type="entry name" value="SIGMA54_INTERACT_1"/>
    <property type="match status" value="1"/>
</dbReference>
<evidence type="ECO:0000256" key="1">
    <source>
        <dbReference type="ARBA" id="ARBA00008535"/>
    </source>
</evidence>
<reference evidence="6 7" key="1">
    <citation type="submission" date="2021-06" db="EMBL/GenBank/DDBJ databases">
        <authorList>
            <person name="Palmer J.M."/>
        </authorList>
    </citation>
    <scope>NUCLEOTIDE SEQUENCE [LARGE SCALE GENOMIC DNA]</scope>
    <source>
        <strain evidence="6 7">MEX-2019</strain>
        <tissue evidence="6">Muscle</tissue>
    </source>
</reference>
<accession>A0AAV9SRB8</accession>
<keyword evidence="3" id="KW-0175">Coiled coil</keyword>
<dbReference type="SUPFAM" id="SSF52540">
    <property type="entry name" value="P-loop containing nucleoside triphosphate hydrolases"/>
    <property type="match status" value="1"/>
</dbReference>
<evidence type="ECO:0000313" key="7">
    <source>
        <dbReference type="Proteomes" id="UP001311232"/>
    </source>
</evidence>
<feature type="domain" description="AIG1-type G" evidence="5">
    <location>
        <begin position="101"/>
        <end position="288"/>
    </location>
</feature>
<feature type="compositionally biased region" description="Pro residues" evidence="4">
    <location>
        <begin position="19"/>
        <end position="42"/>
    </location>
</feature>
<dbReference type="GO" id="GO:0005525">
    <property type="term" value="F:GTP binding"/>
    <property type="evidence" value="ECO:0007669"/>
    <property type="project" value="InterPro"/>
</dbReference>
<comment type="caution">
    <text evidence="6">The sequence shown here is derived from an EMBL/GenBank/DDBJ whole genome shotgun (WGS) entry which is preliminary data.</text>
</comment>
<evidence type="ECO:0000256" key="2">
    <source>
        <dbReference type="ARBA" id="ARBA00022741"/>
    </source>
</evidence>
<name>A0AAV9SRB8_9TELE</name>
<dbReference type="InterPro" id="IPR006703">
    <property type="entry name" value="G_AIG1"/>
</dbReference>
<feature type="coiled-coil region" evidence="3">
    <location>
        <begin position="336"/>
        <end position="373"/>
    </location>
</feature>